<dbReference type="Proteomes" id="UP000054485">
    <property type="component" value="Unassembled WGS sequence"/>
</dbReference>
<organism evidence="1 2">
    <name type="scientific">Suillus luteus UH-Slu-Lm8-n1</name>
    <dbReference type="NCBI Taxonomy" id="930992"/>
    <lineage>
        <taxon>Eukaryota</taxon>
        <taxon>Fungi</taxon>
        <taxon>Dikarya</taxon>
        <taxon>Basidiomycota</taxon>
        <taxon>Agaricomycotina</taxon>
        <taxon>Agaricomycetes</taxon>
        <taxon>Agaricomycetidae</taxon>
        <taxon>Boletales</taxon>
        <taxon>Suillineae</taxon>
        <taxon>Suillaceae</taxon>
        <taxon>Suillus</taxon>
    </lineage>
</organism>
<dbReference type="HOGENOM" id="CLU_2741718_0_0_1"/>
<reference evidence="2" key="2">
    <citation type="submission" date="2015-01" db="EMBL/GenBank/DDBJ databases">
        <title>Evolutionary Origins and Diversification of the Mycorrhizal Mutualists.</title>
        <authorList>
            <consortium name="DOE Joint Genome Institute"/>
            <consortium name="Mycorrhizal Genomics Consortium"/>
            <person name="Kohler A."/>
            <person name="Kuo A."/>
            <person name="Nagy L.G."/>
            <person name="Floudas D."/>
            <person name="Copeland A."/>
            <person name="Barry K.W."/>
            <person name="Cichocki N."/>
            <person name="Veneault-Fourrey C."/>
            <person name="LaButti K."/>
            <person name="Lindquist E.A."/>
            <person name="Lipzen A."/>
            <person name="Lundell T."/>
            <person name="Morin E."/>
            <person name="Murat C."/>
            <person name="Riley R."/>
            <person name="Ohm R."/>
            <person name="Sun H."/>
            <person name="Tunlid A."/>
            <person name="Henrissat B."/>
            <person name="Grigoriev I.V."/>
            <person name="Hibbett D.S."/>
            <person name="Martin F."/>
        </authorList>
    </citation>
    <scope>NUCLEOTIDE SEQUENCE [LARGE SCALE GENOMIC DNA]</scope>
    <source>
        <strain evidence="2">UH-Slu-Lm8-n1</strain>
    </source>
</reference>
<proteinExistence type="predicted"/>
<name>A0A0D0BC81_9AGAM</name>
<gene>
    <name evidence="1" type="ORF">CY34DRAFT_234519</name>
</gene>
<dbReference type="EMBL" id="KN835281">
    <property type="protein sequence ID" value="KIK41038.1"/>
    <property type="molecule type" value="Genomic_DNA"/>
</dbReference>
<accession>A0A0D0BC81</accession>
<reference evidence="1 2" key="1">
    <citation type="submission" date="2014-04" db="EMBL/GenBank/DDBJ databases">
        <authorList>
            <consortium name="DOE Joint Genome Institute"/>
            <person name="Kuo A."/>
            <person name="Ruytinx J."/>
            <person name="Rineau F."/>
            <person name="Colpaert J."/>
            <person name="Kohler A."/>
            <person name="Nagy L.G."/>
            <person name="Floudas D."/>
            <person name="Copeland A."/>
            <person name="Barry K.W."/>
            <person name="Cichocki N."/>
            <person name="Veneault-Fourrey C."/>
            <person name="LaButti K."/>
            <person name="Lindquist E.A."/>
            <person name="Lipzen A."/>
            <person name="Lundell T."/>
            <person name="Morin E."/>
            <person name="Murat C."/>
            <person name="Sun H."/>
            <person name="Tunlid A."/>
            <person name="Henrissat B."/>
            <person name="Grigoriev I.V."/>
            <person name="Hibbett D.S."/>
            <person name="Martin F."/>
            <person name="Nordberg H.P."/>
            <person name="Cantor M.N."/>
            <person name="Hua S.X."/>
        </authorList>
    </citation>
    <scope>NUCLEOTIDE SEQUENCE [LARGE SCALE GENOMIC DNA]</scope>
    <source>
        <strain evidence="1 2">UH-Slu-Lm8-n1</strain>
    </source>
</reference>
<dbReference type="InParanoid" id="A0A0D0BC81"/>
<dbReference type="AlphaFoldDB" id="A0A0D0BC81"/>
<sequence length="71" mass="7586">MTVCEVINGMLIGISGPHACQILQLSLQSEIKSPARTAISKRLGHVESFSGHSKVTSSPSYSLLRFQTAGQ</sequence>
<evidence type="ECO:0000313" key="2">
    <source>
        <dbReference type="Proteomes" id="UP000054485"/>
    </source>
</evidence>
<keyword evidence="2" id="KW-1185">Reference proteome</keyword>
<evidence type="ECO:0000313" key="1">
    <source>
        <dbReference type="EMBL" id="KIK41038.1"/>
    </source>
</evidence>
<protein>
    <submittedName>
        <fullName evidence="1">Uncharacterized protein</fullName>
    </submittedName>
</protein>